<feature type="non-terminal residue" evidence="1">
    <location>
        <position position="1"/>
    </location>
</feature>
<dbReference type="SUPFAM" id="SSF47794">
    <property type="entry name" value="Rad51 N-terminal domain-like"/>
    <property type="match status" value="1"/>
</dbReference>
<proteinExistence type="predicted"/>
<evidence type="ECO:0000313" key="1">
    <source>
        <dbReference type="EMBL" id="EOD54387.1"/>
    </source>
</evidence>
<dbReference type="EMBL" id="AQGQ01000111">
    <property type="protein sequence ID" value="EOD54387.1"/>
    <property type="molecule type" value="Genomic_DNA"/>
</dbReference>
<reference evidence="1 2" key="1">
    <citation type="journal article" date="2013" name="Genome Announc.">
        <title>Draft Genome Sequence of Aeromonas molluscorum Strain 848TT, Isolated from Bivalve Molluscs.</title>
        <authorList>
            <person name="Spataro N."/>
            <person name="Farfan M."/>
            <person name="Albarral V."/>
            <person name="Sanglas A."/>
            <person name="Loren J.G."/>
            <person name="Fuste M.C."/>
            <person name="Bosch E."/>
        </authorList>
    </citation>
    <scope>NUCLEOTIDE SEQUENCE [LARGE SCALE GENOMIC DNA]</scope>
    <source>
        <strain evidence="1 2">848</strain>
    </source>
</reference>
<organism evidence="1 2">
    <name type="scientific">Aeromonas molluscorum 848</name>
    <dbReference type="NCBI Taxonomy" id="1268236"/>
    <lineage>
        <taxon>Bacteria</taxon>
        <taxon>Pseudomonadati</taxon>
        <taxon>Pseudomonadota</taxon>
        <taxon>Gammaproteobacteria</taxon>
        <taxon>Aeromonadales</taxon>
        <taxon>Aeromonadaceae</taxon>
        <taxon>Aeromonas</taxon>
    </lineage>
</organism>
<name>R1F3G4_9GAMM</name>
<keyword evidence="2" id="KW-1185">Reference proteome</keyword>
<dbReference type="GO" id="GO:0000166">
    <property type="term" value="F:nucleotide binding"/>
    <property type="evidence" value="ECO:0007669"/>
    <property type="project" value="InterPro"/>
</dbReference>
<protein>
    <submittedName>
        <fullName evidence="1">Transcription elongation factor NusA</fullName>
    </submittedName>
</protein>
<keyword evidence="1" id="KW-0251">Elongation factor</keyword>
<comment type="caution">
    <text evidence="1">The sequence shown here is derived from an EMBL/GenBank/DDBJ whole genome shotgun (WGS) entry which is preliminary data.</text>
</comment>
<dbReference type="GO" id="GO:0003746">
    <property type="term" value="F:translation elongation factor activity"/>
    <property type="evidence" value="ECO:0007669"/>
    <property type="project" value="UniProtKB-KW"/>
</dbReference>
<evidence type="ECO:0000313" key="2">
    <source>
        <dbReference type="Proteomes" id="UP000013526"/>
    </source>
</evidence>
<gene>
    <name evidence="1" type="primary">nusA</name>
    <name evidence="1" type="ORF">G113_14676</name>
</gene>
<dbReference type="InterPro" id="IPR010995">
    <property type="entry name" value="DNA_repair_Rad51/TF_NusA_a-hlx"/>
</dbReference>
<sequence length="30" mass="3313">ADIEELTAEKAGELIMAARNICWFGEEQSS</sequence>
<dbReference type="Gene3D" id="1.10.150.20">
    <property type="entry name" value="5' to 3' exonuclease, C-terminal subdomain"/>
    <property type="match status" value="1"/>
</dbReference>
<accession>R1F3G4</accession>
<keyword evidence="1" id="KW-0648">Protein biosynthesis</keyword>
<dbReference type="AlphaFoldDB" id="R1F3G4"/>
<dbReference type="Proteomes" id="UP000013526">
    <property type="component" value="Unassembled WGS sequence"/>
</dbReference>